<dbReference type="KEGG" id="rul:UC8_46950"/>
<evidence type="ECO:0000256" key="3">
    <source>
        <dbReference type="ARBA" id="ARBA00022777"/>
    </source>
</evidence>
<proteinExistence type="predicted"/>
<feature type="binding site" evidence="5">
    <location>
        <position position="131"/>
    </location>
    <ligand>
        <name>ATP</name>
        <dbReference type="ChEBI" id="CHEBI:30616"/>
    </ligand>
</feature>
<accession>A0A5B9R7Z7</accession>
<evidence type="ECO:0000256" key="7">
    <source>
        <dbReference type="SAM" id="MobiDB-lite"/>
    </source>
</evidence>
<keyword evidence="4 5" id="KW-0067">ATP-binding</keyword>
<dbReference type="Proteomes" id="UP000325286">
    <property type="component" value="Chromosome"/>
</dbReference>
<evidence type="ECO:0000256" key="1">
    <source>
        <dbReference type="ARBA" id="ARBA00022679"/>
    </source>
</evidence>
<dbReference type="AlphaFoldDB" id="A0A5B9R7Z7"/>
<keyword evidence="1 9" id="KW-0808">Transferase</keyword>
<sequence length="821" mass="90962">MNSDAQSIYLIDCPHCDQAMRVDVEAIGRAGLCPACQQRVPVVSVRAGVAADSGLERIASLSSSRTDSGSAGSWTSPGSRTSSSAAGSQPQRPSAAATLGRFALQKKLGQGGFGEVWLAEDTQLKRLVALKLPRFAAQDEKRRRRFLAESKTAAVLRHPNIVPVLDAGKLDDTLFIASEFVRGVPLNEIHKDRPASVQWTVQTLIKLARATHFAHQHQIIHRDLKPDNVLIDQQGQPQVLDFGLAKRLDDTEARTMDGTVMGTPQYMSPEQARGEIARIGPASDQFSLGVILYRLLVGQAPHGGPPLVVLKQLIADPTPSLAATSPSFPADLVAICDQARAAEIEHRYPDCEALADDLQRFLDGQPVRARPPAWYSRAFQWMTNHPRESSLTVVCVLSALMLFAVSLVGWRRAQRAADQAGITEGQLQEETARLIGLEQALAMKVDEAAQLRDRTAAAQQRAVAARQQLETETDRLDAQTQQAEQSLAKLQQTTQQLLAQQQQQQTVESTLEEATQTLEETTSTVKQIRSEYVDKSRYRTDFSPAELALTKDVEDGVLCKVGDEAFVLKPSTPLTISPVSVNANPRGVKQIRIDSQDQVIGGWGSGSTDRMGIAKLAAGNQWQSLVPIRYGQGMSELKKQSPQQFRALLVQGYLPSFTGEFAIDSQDRVYVYTRYGRNFPPIRFDPLLQRFDVLPQIDDLHEIHFRADDAAGIYFVRGSSNYYVERRDLEDDLDKPGTVALVLKSQKGVVREATPLAEDQWLIRLHGFQWLLLDLPARTYQPIELQARFRRVKSYLHWTVTPEGNLVSVSSQSITFFQYDD</sequence>
<name>A0A5B9R7Z7_9BACT</name>
<dbReference type="Gene3D" id="1.10.510.10">
    <property type="entry name" value="Transferase(Phosphotransferase) domain 1"/>
    <property type="match status" value="1"/>
</dbReference>
<keyword evidence="10" id="KW-1185">Reference proteome</keyword>
<dbReference type="InterPro" id="IPR017441">
    <property type="entry name" value="Protein_kinase_ATP_BS"/>
</dbReference>
<dbReference type="CDD" id="cd14014">
    <property type="entry name" value="STKc_PknB_like"/>
    <property type="match status" value="1"/>
</dbReference>
<evidence type="ECO:0000256" key="6">
    <source>
        <dbReference type="SAM" id="Coils"/>
    </source>
</evidence>
<dbReference type="EC" id="2.7.11.1" evidence="9"/>
<evidence type="ECO:0000256" key="4">
    <source>
        <dbReference type="ARBA" id="ARBA00022840"/>
    </source>
</evidence>
<dbReference type="SMART" id="SM00220">
    <property type="entry name" value="S_TKc"/>
    <property type="match status" value="1"/>
</dbReference>
<dbReference type="EMBL" id="CP042914">
    <property type="protein sequence ID" value="QEG42653.1"/>
    <property type="molecule type" value="Genomic_DNA"/>
</dbReference>
<dbReference type="RefSeq" id="WP_068131087.1">
    <property type="nucleotide sequence ID" value="NZ_CP042914.1"/>
</dbReference>
<dbReference type="InterPro" id="IPR000719">
    <property type="entry name" value="Prot_kinase_dom"/>
</dbReference>
<dbReference type="Gene3D" id="3.30.200.20">
    <property type="entry name" value="Phosphorylase Kinase, domain 1"/>
    <property type="match status" value="1"/>
</dbReference>
<dbReference type="PANTHER" id="PTHR43289:SF6">
    <property type="entry name" value="SERINE_THREONINE-PROTEIN KINASE NEKL-3"/>
    <property type="match status" value="1"/>
</dbReference>
<keyword evidence="6" id="KW-0175">Coiled coil</keyword>
<dbReference type="OrthoDB" id="286089at2"/>
<dbReference type="GO" id="GO:0005524">
    <property type="term" value="F:ATP binding"/>
    <property type="evidence" value="ECO:0007669"/>
    <property type="project" value="UniProtKB-UniRule"/>
</dbReference>
<protein>
    <submittedName>
        <fullName evidence="9">Serine/threonine-protein kinase PrkC</fullName>
        <ecNumber evidence="9">2.7.11.1</ecNumber>
    </submittedName>
</protein>
<organism evidence="9 10">
    <name type="scientific">Roseimaritima ulvae</name>
    <dbReference type="NCBI Taxonomy" id="980254"/>
    <lineage>
        <taxon>Bacteria</taxon>
        <taxon>Pseudomonadati</taxon>
        <taxon>Planctomycetota</taxon>
        <taxon>Planctomycetia</taxon>
        <taxon>Pirellulales</taxon>
        <taxon>Pirellulaceae</taxon>
        <taxon>Roseimaritima</taxon>
    </lineage>
</organism>
<evidence type="ECO:0000313" key="9">
    <source>
        <dbReference type="EMBL" id="QEG42653.1"/>
    </source>
</evidence>
<dbReference type="PROSITE" id="PS50011">
    <property type="entry name" value="PROTEIN_KINASE_DOM"/>
    <property type="match status" value="1"/>
</dbReference>
<dbReference type="GO" id="GO:0004674">
    <property type="term" value="F:protein serine/threonine kinase activity"/>
    <property type="evidence" value="ECO:0007669"/>
    <property type="project" value="UniProtKB-EC"/>
</dbReference>
<keyword evidence="2 5" id="KW-0547">Nucleotide-binding</keyword>
<dbReference type="SUPFAM" id="SSF56112">
    <property type="entry name" value="Protein kinase-like (PK-like)"/>
    <property type="match status" value="1"/>
</dbReference>
<keyword evidence="3 9" id="KW-0418">Kinase</keyword>
<dbReference type="Pfam" id="PF00069">
    <property type="entry name" value="Pkinase"/>
    <property type="match status" value="1"/>
</dbReference>
<dbReference type="InterPro" id="IPR008271">
    <property type="entry name" value="Ser/Thr_kinase_AS"/>
</dbReference>
<feature type="compositionally biased region" description="Low complexity" evidence="7">
    <location>
        <begin position="60"/>
        <end position="88"/>
    </location>
</feature>
<gene>
    <name evidence="9" type="primary">prkC_23</name>
    <name evidence="9" type="ORF">UC8_46950</name>
</gene>
<evidence type="ECO:0000256" key="5">
    <source>
        <dbReference type="PROSITE-ProRule" id="PRU10141"/>
    </source>
</evidence>
<dbReference type="PROSITE" id="PS00107">
    <property type="entry name" value="PROTEIN_KINASE_ATP"/>
    <property type="match status" value="1"/>
</dbReference>
<evidence type="ECO:0000256" key="2">
    <source>
        <dbReference type="ARBA" id="ARBA00022741"/>
    </source>
</evidence>
<evidence type="ECO:0000259" key="8">
    <source>
        <dbReference type="PROSITE" id="PS50011"/>
    </source>
</evidence>
<feature type="domain" description="Protein kinase" evidence="8">
    <location>
        <begin position="102"/>
        <end position="362"/>
    </location>
</feature>
<feature type="region of interest" description="Disordered" evidence="7">
    <location>
        <begin position="60"/>
        <end position="92"/>
    </location>
</feature>
<dbReference type="PROSITE" id="PS00108">
    <property type="entry name" value="PROTEIN_KINASE_ST"/>
    <property type="match status" value="1"/>
</dbReference>
<dbReference type="PANTHER" id="PTHR43289">
    <property type="entry name" value="MITOGEN-ACTIVATED PROTEIN KINASE KINASE KINASE 20-RELATED"/>
    <property type="match status" value="1"/>
</dbReference>
<evidence type="ECO:0000313" key="10">
    <source>
        <dbReference type="Proteomes" id="UP000325286"/>
    </source>
</evidence>
<feature type="coiled-coil region" evidence="6">
    <location>
        <begin position="448"/>
        <end position="531"/>
    </location>
</feature>
<dbReference type="InterPro" id="IPR011009">
    <property type="entry name" value="Kinase-like_dom_sf"/>
</dbReference>
<reference evidence="9 10" key="1">
    <citation type="submission" date="2019-08" db="EMBL/GenBank/DDBJ databases">
        <title>Deep-cultivation of Planctomycetes and their phenomic and genomic characterization uncovers novel biology.</title>
        <authorList>
            <person name="Wiegand S."/>
            <person name="Jogler M."/>
            <person name="Boedeker C."/>
            <person name="Pinto D."/>
            <person name="Vollmers J."/>
            <person name="Rivas-Marin E."/>
            <person name="Kohn T."/>
            <person name="Peeters S.H."/>
            <person name="Heuer A."/>
            <person name="Rast P."/>
            <person name="Oberbeckmann S."/>
            <person name="Bunk B."/>
            <person name="Jeske O."/>
            <person name="Meyerdierks A."/>
            <person name="Storesund J.E."/>
            <person name="Kallscheuer N."/>
            <person name="Luecker S."/>
            <person name="Lage O.M."/>
            <person name="Pohl T."/>
            <person name="Merkel B.J."/>
            <person name="Hornburger P."/>
            <person name="Mueller R.-W."/>
            <person name="Bruemmer F."/>
            <person name="Labrenz M."/>
            <person name="Spormann A.M."/>
            <person name="Op den Camp H."/>
            <person name="Overmann J."/>
            <person name="Amann R."/>
            <person name="Jetten M.S.M."/>
            <person name="Mascher T."/>
            <person name="Medema M.H."/>
            <person name="Devos D.P."/>
            <person name="Kaster A.-K."/>
            <person name="Ovreas L."/>
            <person name="Rohde M."/>
            <person name="Galperin M.Y."/>
            <person name="Jogler C."/>
        </authorList>
    </citation>
    <scope>NUCLEOTIDE SEQUENCE [LARGE SCALE GENOMIC DNA]</scope>
    <source>
        <strain evidence="9 10">UC8</strain>
    </source>
</reference>